<dbReference type="Gene3D" id="3.40.50.1820">
    <property type="entry name" value="alpha/beta hydrolase"/>
    <property type="match status" value="1"/>
</dbReference>
<organism evidence="3 4">
    <name type="scientific">Streptomyces paradoxus</name>
    <dbReference type="NCBI Taxonomy" id="66375"/>
    <lineage>
        <taxon>Bacteria</taxon>
        <taxon>Bacillati</taxon>
        <taxon>Actinomycetota</taxon>
        <taxon>Actinomycetes</taxon>
        <taxon>Kitasatosporales</taxon>
        <taxon>Streptomycetaceae</taxon>
        <taxon>Streptomyces</taxon>
    </lineage>
</organism>
<keyword evidence="4" id="KW-1185">Reference proteome</keyword>
<dbReference type="InterPro" id="IPR051044">
    <property type="entry name" value="MAG_DAG_Lipase"/>
</dbReference>
<name>A0A7W9TJT8_9ACTN</name>
<dbReference type="PANTHER" id="PTHR11614">
    <property type="entry name" value="PHOSPHOLIPASE-RELATED"/>
    <property type="match status" value="1"/>
</dbReference>
<feature type="region of interest" description="Disordered" evidence="1">
    <location>
        <begin position="162"/>
        <end position="215"/>
    </location>
</feature>
<sequence length="215" mass="22894">MTAGSTLADPTGVGGVVLLAPSLPPSLPGPARAAMDLCARLMPAVPAPLKKAPPADLTRLPEQRRSTALDPLIHNGRVPLKLAATALHVAADVWERAPHHWHTPCLLVHGTADTSTDHGQSRRLAALLPTADKTLHLVAGGQHDSCTTSTVTTYSPGCCRGWTPTPRHTPRRRPLRQATPRASAPARPGRRFTDPFRRRLHNGGGCSRPTAADIR</sequence>
<comment type="caution">
    <text evidence="3">The sequence shown here is derived from an EMBL/GenBank/DDBJ whole genome shotgun (WGS) entry which is preliminary data.</text>
</comment>
<feature type="compositionally biased region" description="Low complexity" evidence="1">
    <location>
        <begin position="176"/>
        <end position="187"/>
    </location>
</feature>
<dbReference type="InterPro" id="IPR022742">
    <property type="entry name" value="Hydrolase_4"/>
</dbReference>
<dbReference type="InterPro" id="IPR029058">
    <property type="entry name" value="AB_hydrolase_fold"/>
</dbReference>
<feature type="domain" description="Serine aminopeptidase S33" evidence="2">
    <location>
        <begin position="7"/>
        <end position="144"/>
    </location>
</feature>
<proteinExistence type="predicted"/>
<dbReference type="Proteomes" id="UP000591537">
    <property type="component" value="Unassembled WGS sequence"/>
</dbReference>
<evidence type="ECO:0000259" key="2">
    <source>
        <dbReference type="Pfam" id="PF12146"/>
    </source>
</evidence>
<protein>
    <recommendedName>
        <fullName evidence="2">Serine aminopeptidase S33 domain-containing protein</fullName>
    </recommendedName>
</protein>
<accession>A0A7W9TJT8</accession>
<dbReference type="AlphaFoldDB" id="A0A7W9TJT8"/>
<gene>
    <name evidence="3" type="ORF">HNR57_007144</name>
</gene>
<dbReference type="EMBL" id="JACHGV010000016">
    <property type="protein sequence ID" value="MBB6081193.1"/>
    <property type="molecule type" value="Genomic_DNA"/>
</dbReference>
<evidence type="ECO:0000256" key="1">
    <source>
        <dbReference type="SAM" id="MobiDB-lite"/>
    </source>
</evidence>
<dbReference type="SUPFAM" id="SSF53474">
    <property type="entry name" value="alpha/beta-Hydrolases"/>
    <property type="match status" value="1"/>
</dbReference>
<evidence type="ECO:0000313" key="4">
    <source>
        <dbReference type="Proteomes" id="UP000591537"/>
    </source>
</evidence>
<reference evidence="3 4" key="1">
    <citation type="submission" date="2020-08" db="EMBL/GenBank/DDBJ databases">
        <title>Genomic Encyclopedia of Type Strains, Phase IV (KMG-IV): sequencing the most valuable type-strain genomes for metagenomic binning, comparative biology and taxonomic classification.</title>
        <authorList>
            <person name="Goeker M."/>
        </authorList>
    </citation>
    <scope>NUCLEOTIDE SEQUENCE [LARGE SCALE GENOMIC DNA]</scope>
    <source>
        <strain evidence="3 4">DSM 43350</strain>
    </source>
</reference>
<dbReference type="Pfam" id="PF12146">
    <property type="entry name" value="Hydrolase_4"/>
    <property type="match status" value="1"/>
</dbReference>
<evidence type="ECO:0000313" key="3">
    <source>
        <dbReference type="EMBL" id="MBB6081193.1"/>
    </source>
</evidence>